<dbReference type="InParanoid" id="D8T9P0"/>
<evidence type="ECO:0000313" key="2">
    <source>
        <dbReference type="Proteomes" id="UP000001514"/>
    </source>
</evidence>
<reference evidence="1 2" key="1">
    <citation type="journal article" date="2011" name="Science">
        <title>The Selaginella genome identifies genetic changes associated with the evolution of vascular plants.</title>
        <authorList>
            <person name="Banks J.A."/>
            <person name="Nishiyama T."/>
            <person name="Hasebe M."/>
            <person name="Bowman J.L."/>
            <person name="Gribskov M."/>
            <person name="dePamphilis C."/>
            <person name="Albert V.A."/>
            <person name="Aono N."/>
            <person name="Aoyama T."/>
            <person name="Ambrose B.A."/>
            <person name="Ashton N.W."/>
            <person name="Axtell M.J."/>
            <person name="Barker E."/>
            <person name="Barker M.S."/>
            <person name="Bennetzen J.L."/>
            <person name="Bonawitz N.D."/>
            <person name="Chapple C."/>
            <person name="Cheng C."/>
            <person name="Correa L.G."/>
            <person name="Dacre M."/>
            <person name="DeBarry J."/>
            <person name="Dreyer I."/>
            <person name="Elias M."/>
            <person name="Engstrom E.M."/>
            <person name="Estelle M."/>
            <person name="Feng L."/>
            <person name="Finet C."/>
            <person name="Floyd S.K."/>
            <person name="Frommer W.B."/>
            <person name="Fujita T."/>
            <person name="Gramzow L."/>
            <person name="Gutensohn M."/>
            <person name="Harholt J."/>
            <person name="Hattori M."/>
            <person name="Heyl A."/>
            <person name="Hirai T."/>
            <person name="Hiwatashi Y."/>
            <person name="Ishikawa M."/>
            <person name="Iwata M."/>
            <person name="Karol K.G."/>
            <person name="Koehler B."/>
            <person name="Kolukisaoglu U."/>
            <person name="Kubo M."/>
            <person name="Kurata T."/>
            <person name="Lalonde S."/>
            <person name="Li K."/>
            <person name="Li Y."/>
            <person name="Litt A."/>
            <person name="Lyons E."/>
            <person name="Manning G."/>
            <person name="Maruyama T."/>
            <person name="Michael T.P."/>
            <person name="Mikami K."/>
            <person name="Miyazaki S."/>
            <person name="Morinaga S."/>
            <person name="Murata T."/>
            <person name="Mueller-Roeber B."/>
            <person name="Nelson D.R."/>
            <person name="Obara M."/>
            <person name="Oguri Y."/>
            <person name="Olmstead R.G."/>
            <person name="Onodera N."/>
            <person name="Petersen B.L."/>
            <person name="Pils B."/>
            <person name="Prigge M."/>
            <person name="Rensing S.A."/>
            <person name="Riano-Pachon D.M."/>
            <person name="Roberts A.W."/>
            <person name="Sato Y."/>
            <person name="Scheller H.V."/>
            <person name="Schulz B."/>
            <person name="Schulz C."/>
            <person name="Shakirov E.V."/>
            <person name="Shibagaki N."/>
            <person name="Shinohara N."/>
            <person name="Shippen D.E."/>
            <person name="Soerensen I."/>
            <person name="Sotooka R."/>
            <person name="Sugimoto N."/>
            <person name="Sugita M."/>
            <person name="Sumikawa N."/>
            <person name="Tanurdzic M."/>
            <person name="Theissen G."/>
            <person name="Ulvskov P."/>
            <person name="Wakazuki S."/>
            <person name="Weng J.K."/>
            <person name="Willats W.W."/>
            <person name="Wipf D."/>
            <person name="Wolf P.G."/>
            <person name="Yang L."/>
            <person name="Zimmer A.D."/>
            <person name="Zhu Q."/>
            <person name="Mitros T."/>
            <person name="Hellsten U."/>
            <person name="Loque D."/>
            <person name="Otillar R."/>
            <person name="Salamov A."/>
            <person name="Schmutz J."/>
            <person name="Shapiro H."/>
            <person name="Lindquist E."/>
            <person name="Lucas S."/>
            <person name="Rokhsar D."/>
            <person name="Grigoriev I.V."/>
        </authorList>
    </citation>
    <scope>NUCLEOTIDE SEQUENCE [LARGE SCALE GENOMIC DNA]</scope>
</reference>
<sequence>MAEAERLLIRRWATKTLSKIVIDGTFNKHVTLEKLHSIDVSNKDRVHYLETLLSLETKGGREPYRLRSLQVFTAAMELLEGLRVYDARAIVTRDFKDKFTCWYNAGFVTCGHCMWQISAWERASVPFYLDYGVRKFPDTEKTVYAQHARDPKQWPFEPSAAMMKLLQRIQKAATKRKPPASKASVDERSGLIYLPHTDLGLEGATGFASLKLVAAIKDNTDTVLLREMKTFVASLPLGIPWADGVDEAADLIILDPPSLTSLYGGESFFFLGVDGGWGYSNVTTTLVKALSAKEYEAHELSRRPFDTFQVAGHGFFAVALRRLQDENVEKSILVKTFPQPHLVRKYVQLNVAEITMMALHSVGEPAPTVAPLAPLATVLRIVAAASDAVVTSVVEYSVLAFVLEAVFLADELYGVCDHIYYLLYKYTDVLQLMNLGATPKLQS</sequence>
<accession>D8T9P0</accession>
<protein>
    <submittedName>
        <fullName evidence="1">Uncharacterized protein</fullName>
    </submittedName>
</protein>
<dbReference type="EMBL" id="GL377698">
    <property type="protein sequence ID" value="EFJ06583.1"/>
    <property type="molecule type" value="Genomic_DNA"/>
</dbReference>
<dbReference type="Proteomes" id="UP000001514">
    <property type="component" value="Unassembled WGS sequence"/>
</dbReference>
<organism evidence="2">
    <name type="scientific">Selaginella moellendorffii</name>
    <name type="common">Spikemoss</name>
    <dbReference type="NCBI Taxonomy" id="88036"/>
    <lineage>
        <taxon>Eukaryota</taxon>
        <taxon>Viridiplantae</taxon>
        <taxon>Streptophyta</taxon>
        <taxon>Embryophyta</taxon>
        <taxon>Tracheophyta</taxon>
        <taxon>Lycopodiopsida</taxon>
        <taxon>Selaginellales</taxon>
        <taxon>Selaginellaceae</taxon>
        <taxon>Selaginella</taxon>
    </lineage>
</organism>
<dbReference type="HOGENOM" id="CLU_618793_0_0_1"/>
<proteinExistence type="predicted"/>
<keyword evidence="2" id="KW-1185">Reference proteome</keyword>
<gene>
    <name evidence="1" type="ORF">SELMODRAFT_430525</name>
</gene>
<evidence type="ECO:0000313" key="1">
    <source>
        <dbReference type="EMBL" id="EFJ06583.1"/>
    </source>
</evidence>
<dbReference type="Gramene" id="EFJ06583">
    <property type="protein sequence ID" value="EFJ06583"/>
    <property type="gene ID" value="SELMODRAFT_430525"/>
</dbReference>
<dbReference type="AlphaFoldDB" id="D8T9P0"/>
<dbReference type="KEGG" id="smo:SELMODRAFT_430525"/>
<name>D8T9P0_SELML</name>